<dbReference type="EMBL" id="NXIG01000006">
    <property type="protein sequence ID" value="RXI30562.1"/>
    <property type="molecule type" value="Genomic_DNA"/>
</dbReference>
<dbReference type="RefSeq" id="WP_118917047.1">
    <property type="nucleotide sequence ID" value="NZ_CP032097.1"/>
</dbReference>
<feature type="transmembrane region" description="Helical" evidence="1">
    <location>
        <begin position="79"/>
        <end position="102"/>
    </location>
</feature>
<proteinExistence type="predicted"/>
<dbReference type="Proteomes" id="UP000262582">
    <property type="component" value="Chromosome"/>
</dbReference>
<evidence type="ECO:0000313" key="3">
    <source>
        <dbReference type="EMBL" id="RXI30562.1"/>
    </source>
</evidence>
<keyword evidence="1" id="KW-1133">Transmembrane helix</keyword>
<dbReference type="KEGG" id="aell:AELL_1171"/>
<dbReference type="AlphaFoldDB" id="A0A347U7L2"/>
<evidence type="ECO:0000313" key="2">
    <source>
        <dbReference type="EMBL" id="AXX94840.1"/>
    </source>
</evidence>
<keyword evidence="1" id="KW-0812">Transmembrane</keyword>
<keyword evidence="4" id="KW-1185">Reference proteome</keyword>
<dbReference type="Proteomes" id="UP000290588">
    <property type="component" value="Unassembled WGS sequence"/>
</dbReference>
<dbReference type="EMBL" id="CP032097">
    <property type="protein sequence ID" value="AXX94840.1"/>
    <property type="molecule type" value="Genomic_DNA"/>
</dbReference>
<reference evidence="2 4" key="2">
    <citation type="submission" date="2018-08" db="EMBL/GenBank/DDBJ databases">
        <title>Complete genome of the Arcobacter ellisii type strain LMG 26155.</title>
        <authorList>
            <person name="Miller W.G."/>
            <person name="Yee E."/>
            <person name="Bono J.L."/>
        </authorList>
    </citation>
    <scope>NUCLEOTIDE SEQUENCE [LARGE SCALE GENOMIC DNA]</scope>
    <source>
        <strain evidence="2 4">LMG 26155</strain>
    </source>
</reference>
<keyword evidence="1" id="KW-0472">Membrane</keyword>
<evidence type="ECO:0000313" key="5">
    <source>
        <dbReference type="Proteomes" id="UP000290588"/>
    </source>
</evidence>
<name>A0A347U7L2_9BACT</name>
<sequence length="110" mass="13316">MVFSALFIALLPKFCATTISGYIQTLYWDKFGNTIIKYIQKSKNKVYRDLLEIFDCEDKLISNMLMITREDKLLFPKNIFYGFMRNFSFLIFIFLMINLYYFDYFIIENL</sequence>
<protein>
    <submittedName>
        <fullName evidence="2">Membrane protein</fullName>
    </submittedName>
</protein>
<evidence type="ECO:0000313" key="4">
    <source>
        <dbReference type="Proteomes" id="UP000262582"/>
    </source>
</evidence>
<gene>
    <name evidence="2" type="ORF">AELL_1171</name>
    <name evidence="3" type="ORF">CP962_07275</name>
</gene>
<reference evidence="3 5" key="1">
    <citation type="submission" date="2017-09" db="EMBL/GenBank/DDBJ databases">
        <title>Genomics of the genus Arcobacter.</title>
        <authorList>
            <person name="Perez-Cataluna A."/>
            <person name="Figueras M.J."/>
            <person name="Salas-Masso N."/>
        </authorList>
    </citation>
    <scope>NUCLEOTIDE SEQUENCE [LARGE SCALE GENOMIC DNA]</scope>
    <source>
        <strain evidence="3 5">CECT 7837</strain>
    </source>
</reference>
<evidence type="ECO:0000256" key="1">
    <source>
        <dbReference type="SAM" id="Phobius"/>
    </source>
</evidence>
<organism evidence="3 5">
    <name type="scientific">Arcobacter ellisii</name>
    <dbReference type="NCBI Taxonomy" id="913109"/>
    <lineage>
        <taxon>Bacteria</taxon>
        <taxon>Pseudomonadati</taxon>
        <taxon>Campylobacterota</taxon>
        <taxon>Epsilonproteobacteria</taxon>
        <taxon>Campylobacterales</taxon>
        <taxon>Arcobacteraceae</taxon>
        <taxon>Arcobacter</taxon>
    </lineage>
</organism>
<accession>A0A347U7L2</accession>